<organism evidence="2 3">
    <name type="scientific">Corallococcus macrosporus</name>
    <dbReference type="NCBI Taxonomy" id="35"/>
    <lineage>
        <taxon>Bacteria</taxon>
        <taxon>Pseudomonadati</taxon>
        <taxon>Myxococcota</taxon>
        <taxon>Myxococcia</taxon>
        <taxon>Myxococcales</taxon>
        <taxon>Cystobacterineae</taxon>
        <taxon>Myxococcaceae</taxon>
        <taxon>Corallococcus</taxon>
    </lineage>
</organism>
<reference evidence="2 3" key="1">
    <citation type="submission" date="2021-02" db="EMBL/GenBank/DDBJ databases">
        <title>De Novo genome assembly of isolated myxobacteria.</title>
        <authorList>
            <person name="Stevens D.C."/>
        </authorList>
    </citation>
    <scope>NUCLEOTIDE SEQUENCE [LARGE SCALE GENOMIC DNA]</scope>
    <source>
        <strain evidence="2 3">ATCC 29039</strain>
    </source>
</reference>
<dbReference type="EMBL" id="JAFIMU010000007">
    <property type="protein sequence ID" value="MBN8228924.1"/>
    <property type="molecule type" value="Genomic_DNA"/>
</dbReference>
<protein>
    <recommendedName>
        <fullName evidence="1">Immunity protein 35 domain-containing protein</fullName>
    </recommendedName>
</protein>
<evidence type="ECO:0000313" key="3">
    <source>
        <dbReference type="Proteomes" id="UP000664052"/>
    </source>
</evidence>
<gene>
    <name evidence="2" type="ORF">JYK02_15550</name>
</gene>
<comment type="caution">
    <text evidence="2">The sequence shown here is derived from an EMBL/GenBank/DDBJ whole genome shotgun (WGS) entry which is preliminary data.</text>
</comment>
<proteinExistence type="predicted"/>
<evidence type="ECO:0000259" key="1">
    <source>
        <dbReference type="Pfam" id="PF15567"/>
    </source>
</evidence>
<dbReference type="InterPro" id="IPR029082">
    <property type="entry name" value="Imm35"/>
</dbReference>
<dbReference type="Proteomes" id="UP000664052">
    <property type="component" value="Unassembled WGS sequence"/>
</dbReference>
<feature type="domain" description="Immunity protein 35" evidence="1">
    <location>
        <begin position="3"/>
        <end position="59"/>
    </location>
</feature>
<evidence type="ECO:0000313" key="2">
    <source>
        <dbReference type="EMBL" id="MBN8228924.1"/>
    </source>
</evidence>
<keyword evidence="3" id="KW-1185">Reference proteome</keyword>
<dbReference type="Pfam" id="PF15567">
    <property type="entry name" value="Imm35"/>
    <property type="match status" value="1"/>
</dbReference>
<sequence>MLEERTIEREFGWVFFYSSKRYVETGDPAFAVGGNAPLIVDRVTGDIHVTGSAYPVEHYIALYEARPRAPKE</sequence>
<accession>A0ABS3DB56</accession>
<name>A0ABS3DB56_9BACT</name>